<evidence type="ECO:0000313" key="8">
    <source>
        <dbReference type="Proteomes" id="UP001201262"/>
    </source>
</evidence>
<sequence>MQAPVICLTHGGGPMPILGDPAHVNIVQSWQTRVRKLLKLGTPLAPKAIILVTAHWSTKQPTISSGSSHELYYDYYGFPQEAYSVKYNASGSPAIAQEIFNRLKTAGFSPVLDGSRGWDHGVFVPLKMIIPDESIPVVQMSVLDSEDPEEHFKMGQAIADLRKENVAIIGSGFATFHNLRVMFSGTSRTPTFHANMREWSSVLNEAVMTDDAQERIAKLKQWRKFPHAYTMHPNGGAEHFLPLIVSAGAAGSGKGGLYGDDYMGNDMFSFYWE</sequence>
<dbReference type="GO" id="GO:0008270">
    <property type="term" value="F:zinc ion binding"/>
    <property type="evidence" value="ECO:0007669"/>
    <property type="project" value="InterPro"/>
</dbReference>
<gene>
    <name evidence="7" type="ORF">BGW36DRAFT_286070</name>
</gene>
<name>A0AAD4Q4B8_9EURO</name>
<dbReference type="GO" id="GO:0008198">
    <property type="term" value="F:ferrous iron binding"/>
    <property type="evidence" value="ECO:0007669"/>
    <property type="project" value="InterPro"/>
</dbReference>
<keyword evidence="3" id="KW-0479">Metal-binding</keyword>
<dbReference type="AlphaFoldDB" id="A0AAD4Q4B8"/>
<keyword evidence="4" id="KW-0862">Zinc</keyword>
<comment type="caution">
    <text evidence="7">The sequence shown here is derived from an EMBL/GenBank/DDBJ whole genome shotgun (WGS) entry which is preliminary data.</text>
</comment>
<evidence type="ECO:0000313" key="7">
    <source>
        <dbReference type="EMBL" id="KAH8705999.1"/>
    </source>
</evidence>
<dbReference type="InterPro" id="IPR014436">
    <property type="entry name" value="Extradiol_dOase_DODA"/>
</dbReference>
<dbReference type="Proteomes" id="UP001201262">
    <property type="component" value="Unassembled WGS sequence"/>
</dbReference>
<dbReference type="Gene3D" id="3.40.830.10">
    <property type="entry name" value="LigB-like"/>
    <property type="match status" value="1"/>
</dbReference>
<evidence type="ECO:0000256" key="5">
    <source>
        <dbReference type="ARBA" id="ARBA00023002"/>
    </source>
</evidence>
<evidence type="ECO:0000256" key="2">
    <source>
        <dbReference type="ARBA" id="ARBA00007581"/>
    </source>
</evidence>
<dbReference type="EMBL" id="JAJTJA010000001">
    <property type="protein sequence ID" value="KAH8705999.1"/>
    <property type="molecule type" value="Genomic_DNA"/>
</dbReference>
<proteinExistence type="inferred from homology"/>
<keyword evidence="8" id="KW-1185">Reference proteome</keyword>
<comment type="similarity">
    <text evidence="2">Belongs to the DODA-type extradiol aromatic ring-opening dioxygenase family.</text>
</comment>
<dbReference type="InterPro" id="IPR004183">
    <property type="entry name" value="Xdiol_dOase_suB"/>
</dbReference>
<dbReference type="Pfam" id="PF02900">
    <property type="entry name" value="LigB"/>
    <property type="match status" value="1"/>
</dbReference>
<dbReference type="PANTHER" id="PTHR30096">
    <property type="entry name" value="4,5-DOPA DIOXYGENASE EXTRADIOL-LIKE PROTEIN"/>
    <property type="match status" value="1"/>
</dbReference>
<accession>A0AAD4Q4B8</accession>
<reference evidence="7" key="1">
    <citation type="submission" date="2021-12" db="EMBL/GenBank/DDBJ databases">
        <title>Convergent genome expansion in fungi linked to evolution of root-endophyte symbiosis.</title>
        <authorList>
            <consortium name="DOE Joint Genome Institute"/>
            <person name="Ke Y.-H."/>
            <person name="Bonito G."/>
            <person name="Liao H.-L."/>
            <person name="Looney B."/>
            <person name="Rojas-Flechas A."/>
            <person name="Nash J."/>
            <person name="Hameed K."/>
            <person name="Schadt C."/>
            <person name="Martin F."/>
            <person name="Crous P.W."/>
            <person name="Miettinen O."/>
            <person name="Magnuson J.K."/>
            <person name="Labbe J."/>
            <person name="Jacobson D."/>
            <person name="Doktycz M.J."/>
            <person name="Veneault-Fourrey C."/>
            <person name="Kuo A."/>
            <person name="Mondo S."/>
            <person name="Calhoun S."/>
            <person name="Riley R."/>
            <person name="Ohm R."/>
            <person name="LaButti K."/>
            <person name="Andreopoulos B."/>
            <person name="Pangilinan J."/>
            <person name="Nolan M."/>
            <person name="Tritt A."/>
            <person name="Clum A."/>
            <person name="Lipzen A."/>
            <person name="Daum C."/>
            <person name="Barry K."/>
            <person name="Grigoriev I.V."/>
            <person name="Vilgalys R."/>
        </authorList>
    </citation>
    <scope>NUCLEOTIDE SEQUENCE</scope>
    <source>
        <strain evidence="7">PMI_201</strain>
    </source>
</reference>
<dbReference type="SUPFAM" id="SSF53213">
    <property type="entry name" value="LigB-like"/>
    <property type="match status" value="1"/>
</dbReference>
<evidence type="ECO:0000256" key="4">
    <source>
        <dbReference type="ARBA" id="ARBA00022833"/>
    </source>
</evidence>
<evidence type="ECO:0000256" key="1">
    <source>
        <dbReference type="ARBA" id="ARBA00001947"/>
    </source>
</evidence>
<dbReference type="PIRSF" id="PIRSF006157">
    <property type="entry name" value="Doxgns_DODA"/>
    <property type="match status" value="1"/>
</dbReference>
<dbReference type="GeneID" id="70240667"/>
<dbReference type="GO" id="GO:0016702">
    <property type="term" value="F:oxidoreductase activity, acting on single donors with incorporation of molecular oxygen, incorporation of two atoms of oxygen"/>
    <property type="evidence" value="ECO:0007669"/>
    <property type="project" value="UniProtKB-ARBA"/>
</dbReference>
<comment type="cofactor">
    <cofactor evidence="1">
        <name>Zn(2+)</name>
        <dbReference type="ChEBI" id="CHEBI:29105"/>
    </cofactor>
</comment>
<keyword evidence="7" id="KW-0223">Dioxygenase</keyword>
<protein>
    <submittedName>
        <fullName evidence="7">Extradiol ring-cleavage dioxygenase, class III enzyme, subunit B</fullName>
    </submittedName>
</protein>
<dbReference type="PANTHER" id="PTHR30096:SF0">
    <property type="entry name" value="4,5-DOPA DIOXYGENASE EXTRADIOL-LIKE PROTEIN"/>
    <property type="match status" value="1"/>
</dbReference>
<organism evidence="7 8">
    <name type="scientific">Talaromyces proteolyticus</name>
    <dbReference type="NCBI Taxonomy" id="1131652"/>
    <lineage>
        <taxon>Eukaryota</taxon>
        <taxon>Fungi</taxon>
        <taxon>Dikarya</taxon>
        <taxon>Ascomycota</taxon>
        <taxon>Pezizomycotina</taxon>
        <taxon>Eurotiomycetes</taxon>
        <taxon>Eurotiomycetidae</taxon>
        <taxon>Eurotiales</taxon>
        <taxon>Trichocomaceae</taxon>
        <taxon>Talaromyces</taxon>
        <taxon>Talaromyces sect. Bacilispori</taxon>
    </lineage>
</organism>
<dbReference type="RefSeq" id="XP_046078620.1">
    <property type="nucleotide sequence ID" value="XM_046210380.1"/>
</dbReference>
<evidence type="ECO:0000256" key="3">
    <source>
        <dbReference type="ARBA" id="ARBA00022723"/>
    </source>
</evidence>
<feature type="domain" description="Extradiol ring-cleavage dioxygenase class III enzyme subunit B" evidence="6">
    <location>
        <begin position="34"/>
        <end position="253"/>
    </location>
</feature>
<keyword evidence="5" id="KW-0560">Oxidoreductase</keyword>
<dbReference type="CDD" id="cd07363">
    <property type="entry name" value="45_DOPA_Dioxygenase"/>
    <property type="match status" value="1"/>
</dbReference>
<evidence type="ECO:0000259" key="6">
    <source>
        <dbReference type="Pfam" id="PF02900"/>
    </source>
</evidence>